<dbReference type="AlphaFoldDB" id="A0A975MP79"/>
<sequence length="203" mass="22842">MVNNFLVGWGRKSAVLLGISILSACSYTPEMQFYMLNSDPALNVAPQSPLAHKNLVIGLGPLHFPDYLDRPQLVVEVAPNQYRLDEHQRWAERLEQNVSRVLAQFLAERLGVNQVLRYPWPQRQQLDYQVLVDVLEFHQAADGYSHLQALWQIRHQEQTLAAKQFNCRLAAADNAAAIVKAQSSCLTQLGADIEVGLRQVAGE</sequence>
<dbReference type="InterPro" id="IPR005586">
    <property type="entry name" value="ABC_trans_aux"/>
</dbReference>
<evidence type="ECO:0000313" key="3">
    <source>
        <dbReference type="Proteomes" id="UP000676649"/>
    </source>
</evidence>
<name>A0A975MP79_9GAMM</name>
<gene>
    <name evidence="2" type="ORF">KEF85_03155</name>
</gene>
<dbReference type="Pfam" id="PF03886">
    <property type="entry name" value="ABC_trans_aux"/>
    <property type="match status" value="1"/>
</dbReference>
<organism evidence="2 3">
    <name type="scientific">Methylomonas paludis</name>
    <dbReference type="NCBI Taxonomy" id="1173101"/>
    <lineage>
        <taxon>Bacteria</taxon>
        <taxon>Pseudomonadati</taxon>
        <taxon>Pseudomonadota</taxon>
        <taxon>Gammaproteobacteria</taxon>
        <taxon>Methylococcales</taxon>
        <taxon>Methylococcaceae</taxon>
        <taxon>Methylomonas</taxon>
    </lineage>
</organism>
<evidence type="ECO:0000313" key="2">
    <source>
        <dbReference type="EMBL" id="QWF71491.1"/>
    </source>
</evidence>
<proteinExistence type="predicted"/>
<keyword evidence="3" id="KW-1185">Reference proteome</keyword>
<dbReference type="EMBL" id="CP073754">
    <property type="protein sequence ID" value="QWF71491.1"/>
    <property type="molecule type" value="Genomic_DNA"/>
</dbReference>
<feature type="domain" description="ABC-type transport auxiliary lipoprotein component" evidence="1">
    <location>
        <begin position="44"/>
        <end position="193"/>
    </location>
</feature>
<accession>A0A975MP79</accession>
<dbReference type="SUPFAM" id="SSF159594">
    <property type="entry name" value="XCC0632-like"/>
    <property type="match status" value="1"/>
</dbReference>
<evidence type="ECO:0000259" key="1">
    <source>
        <dbReference type="Pfam" id="PF03886"/>
    </source>
</evidence>
<dbReference type="RefSeq" id="WP_215583276.1">
    <property type="nucleotide sequence ID" value="NZ_CP073754.1"/>
</dbReference>
<dbReference type="KEGG" id="mpad:KEF85_03155"/>
<reference evidence="2" key="1">
    <citation type="submission" date="2021-04" db="EMBL/GenBank/DDBJ databases">
        <title>Draft genome sequence data of methanotrophic Methylovulum sp. strain S1L and Methylomonas sp. strain S2AM isolated from boreal lake water columns.</title>
        <authorList>
            <person name="Rissanen A.J."/>
            <person name="Mangayil R."/>
            <person name="Svenning M.M."/>
            <person name="Khanongnuch R."/>
        </authorList>
    </citation>
    <scope>NUCLEOTIDE SEQUENCE</scope>
    <source>
        <strain evidence="2">S2AM</strain>
    </source>
</reference>
<dbReference type="Gene3D" id="3.40.50.10610">
    <property type="entry name" value="ABC-type transport auxiliary lipoprotein component"/>
    <property type="match status" value="1"/>
</dbReference>
<protein>
    <submittedName>
        <fullName evidence="2">Membrane integrity-associated transporter subunit PqiC</fullName>
    </submittedName>
</protein>
<dbReference type="Proteomes" id="UP000676649">
    <property type="component" value="Chromosome"/>
</dbReference>